<dbReference type="Proteomes" id="UP000184255">
    <property type="component" value="Unassembled WGS sequence"/>
</dbReference>
<comment type="caution">
    <text evidence="1">The sequence shown here is derived from an EMBL/GenBank/DDBJ whole genome shotgun (WGS) entry which is preliminary data.</text>
</comment>
<evidence type="ECO:0000313" key="2">
    <source>
        <dbReference type="Proteomes" id="UP000184255"/>
    </source>
</evidence>
<dbReference type="EMBL" id="FCQH01000007">
    <property type="protein sequence ID" value="CVK94798.1"/>
    <property type="molecule type" value="Genomic_DNA"/>
</dbReference>
<dbReference type="AlphaFoldDB" id="A0A1L7T7R3"/>
<dbReference type="RefSeq" id="XP_041683006.1">
    <property type="nucleotide sequence ID" value="XM_041832555.1"/>
</dbReference>
<proteinExistence type="predicted"/>
<evidence type="ECO:0000313" key="1">
    <source>
        <dbReference type="EMBL" id="CVK94798.1"/>
    </source>
</evidence>
<organism evidence="1 2">
    <name type="scientific">Fusarium mangiferae</name>
    <name type="common">Mango malformation disease fungus</name>
    <dbReference type="NCBI Taxonomy" id="192010"/>
    <lineage>
        <taxon>Eukaryota</taxon>
        <taxon>Fungi</taxon>
        <taxon>Dikarya</taxon>
        <taxon>Ascomycota</taxon>
        <taxon>Pezizomycotina</taxon>
        <taxon>Sordariomycetes</taxon>
        <taxon>Hypocreomycetidae</taxon>
        <taxon>Hypocreales</taxon>
        <taxon>Nectriaceae</taxon>
        <taxon>Fusarium</taxon>
        <taxon>Fusarium fujikuroi species complex</taxon>
    </lineage>
</organism>
<protein>
    <submittedName>
        <fullName evidence="1">Uncharacterized protein</fullName>
    </submittedName>
</protein>
<reference evidence="2" key="1">
    <citation type="journal article" date="2016" name="Genome Biol. Evol.">
        <title>Comparative 'omics' of the Fusarium fujikuroi species complex highlights differences in genetic potential and metabolite synthesis.</title>
        <authorList>
            <person name="Niehaus E.-M."/>
            <person name="Muensterkoetter M."/>
            <person name="Proctor R.H."/>
            <person name="Brown D.W."/>
            <person name="Sharon A."/>
            <person name="Idan Y."/>
            <person name="Oren-Young L."/>
            <person name="Sieber C.M."/>
            <person name="Novak O."/>
            <person name="Pencik A."/>
            <person name="Tarkowska D."/>
            <person name="Hromadova K."/>
            <person name="Freeman S."/>
            <person name="Maymon M."/>
            <person name="Elazar M."/>
            <person name="Youssef S.A."/>
            <person name="El-Shabrawy E.S.M."/>
            <person name="Shalaby A.B.A."/>
            <person name="Houterman P."/>
            <person name="Brock N.L."/>
            <person name="Burkhardt I."/>
            <person name="Tsavkelova E.A."/>
            <person name="Dickschat J.S."/>
            <person name="Galuszka P."/>
            <person name="Gueldener U."/>
            <person name="Tudzynski B."/>
        </authorList>
    </citation>
    <scope>NUCLEOTIDE SEQUENCE [LARGE SCALE GENOMIC DNA]</scope>
    <source>
        <strain evidence="2">MRC7560</strain>
    </source>
</reference>
<accession>A0A1L7T7R3</accession>
<dbReference type="GeneID" id="65092373"/>
<name>A0A1L7T7R3_FUSMA</name>
<sequence>MIGATAISNDLPSQKLATIELELGKVYAPGEIHALQVSATQNQTQDNLQERSLRKREVLHATLNAKLNFYCPNLRNTQREFEWVSYWYSQSNRMYMVGTKDIDGFKNFSFDPNDGVFAGYWYHSFCLATPTKICTYNVQAYFSGKKYTHFIMMEMVTDTSNGANILAPFVTENCVDIHTNACPGERLL</sequence>
<gene>
    <name evidence="1" type="ORF">FMAN_13124</name>
</gene>
<keyword evidence="2" id="KW-1185">Reference proteome</keyword>
<dbReference type="VEuPathDB" id="FungiDB:FMAN_13124"/>